<evidence type="ECO:0000313" key="1">
    <source>
        <dbReference type="EMBL" id="RST59680.1"/>
    </source>
</evidence>
<name>A0A429X8P9_SIMTE</name>
<evidence type="ECO:0008006" key="3">
    <source>
        <dbReference type="Google" id="ProtNLM"/>
    </source>
</evidence>
<proteinExistence type="predicted"/>
<sequence>MRRVRGAKALSNYLKSINCDMSEATIYRLMRTKSIPFRRPSPGILIFDLDAIDQWLSSDSEKEAIQKC</sequence>
<comment type="caution">
    <text evidence="1">The sequence shown here is derived from an EMBL/GenBank/DDBJ whole genome shotgun (WGS) entry which is preliminary data.</text>
</comment>
<dbReference type="EMBL" id="QYTW02000009">
    <property type="protein sequence ID" value="RST59680.1"/>
    <property type="molecule type" value="Genomic_DNA"/>
</dbReference>
<dbReference type="AlphaFoldDB" id="A0A429X8P9"/>
<gene>
    <name evidence="1" type="ORF">D5F11_011290</name>
</gene>
<accession>A0A429X8P9</accession>
<organism evidence="1 2">
    <name type="scientific">Siminovitchia terrae</name>
    <name type="common">Bacillus terrae</name>
    <dbReference type="NCBI Taxonomy" id="1914933"/>
    <lineage>
        <taxon>Bacteria</taxon>
        <taxon>Bacillati</taxon>
        <taxon>Bacillota</taxon>
        <taxon>Bacilli</taxon>
        <taxon>Bacillales</taxon>
        <taxon>Bacillaceae</taxon>
        <taxon>Siminovitchia</taxon>
    </lineage>
</organism>
<dbReference type="Proteomes" id="UP000287296">
    <property type="component" value="Unassembled WGS sequence"/>
</dbReference>
<evidence type="ECO:0000313" key="2">
    <source>
        <dbReference type="Proteomes" id="UP000287296"/>
    </source>
</evidence>
<dbReference type="OrthoDB" id="2972248at2"/>
<reference evidence="1 2" key="1">
    <citation type="submission" date="2018-12" db="EMBL/GenBank/DDBJ databases">
        <authorList>
            <person name="Sun L."/>
            <person name="Chen Z."/>
        </authorList>
    </citation>
    <scope>NUCLEOTIDE SEQUENCE [LARGE SCALE GENOMIC DNA]</scope>
    <source>
        <strain evidence="1 2">LMG 29736</strain>
    </source>
</reference>
<protein>
    <recommendedName>
        <fullName evidence="3">Helix-turn-helix domain-containing protein</fullName>
    </recommendedName>
</protein>